<dbReference type="InterPro" id="IPR027417">
    <property type="entry name" value="P-loop_NTPase"/>
</dbReference>
<feature type="domain" description="AAA" evidence="1">
    <location>
        <begin position="3"/>
        <end position="167"/>
    </location>
</feature>
<dbReference type="EMBL" id="CP011267">
    <property type="protein sequence ID" value="AKG91987.1"/>
    <property type="molecule type" value="Genomic_DNA"/>
</dbReference>
<dbReference type="GeneID" id="24803254"/>
<keyword evidence="3" id="KW-1185">Reference proteome</keyword>
<dbReference type="PANTHER" id="PTHR13696:SF99">
    <property type="entry name" value="COBYRINIC ACID AC-DIAMIDE SYNTHASE"/>
    <property type="match status" value="1"/>
</dbReference>
<dbReference type="RefSeq" id="WP_048094684.1">
    <property type="nucleotide sequence ID" value="NZ_CP011267.1"/>
</dbReference>
<dbReference type="Gene3D" id="3.40.50.300">
    <property type="entry name" value="P-loop containing nucleotide triphosphate hydrolases"/>
    <property type="match status" value="1"/>
</dbReference>
<evidence type="ECO:0000313" key="3">
    <source>
        <dbReference type="Proteomes" id="UP000034723"/>
    </source>
</evidence>
<proteinExistence type="predicted"/>
<dbReference type="InParanoid" id="A0A0F7IH08"/>
<dbReference type="PANTHER" id="PTHR13696">
    <property type="entry name" value="P-LOOP CONTAINING NUCLEOSIDE TRIPHOSPHATE HYDROLASE"/>
    <property type="match status" value="1"/>
</dbReference>
<dbReference type="SUPFAM" id="SSF52540">
    <property type="entry name" value="P-loop containing nucleoside triphosphate hydrolases"/>
    <property type="match status" value="1"/>
</dbReference>
<dbReference type="HOGENOM" id="CLU_096711_0_0_2"/>
<protein>
    <submittedName>
        <fullName evidence="2">CobQ/CobB/MinD/ParA nucleotide binding domain</fullName>
    </submittedName>
</protein>
<gene>
    <name evidence="2" type="ORF">GAH_00674</name>
</gene>
<evidence type="ECO:0000313" key="2">
    <source>
        <dbReference type="EMBL" id="AKG91987.1"/>
    </source>
</evidence>
<dbReference type="STRING" id="113653.GAH_00674"/>
<accession>A0A0F7IH08</accession>
<dbReference type="OrthoDB" id="36110at2157"/>
<dbReference type="AlphaFoldDB" id="A0A0F7IH08"/>
<sequence>MIVGLHSFKGGSGKTFVALNAGYMLSQMGRTCIVEMDMRGPSMYTFFNGRRYVNELLNGRCGLEDCLVEVKENLDAIVASPEFSDIRDELVRKDVESIRALYRLQDVMSGLKEMGYEFVIIDNSPGLGYMSINSMFLSDIILFIARPERAELGGLEMLFKISRNIEKPKYVVLNRANTDVNIDFPVLARIPCSCDVVMNYPFFVEQNPDHPVTKAVEELVQNILSEFASS</sequence>
<dbReference type="Proteomes" id="UP000034723">
    <property type="component" value="Chromosome"/>
</dbReference>
<dbReference type="InterPro" id="IPR025669">
    <property type="entry name" value="AAA_dom"/>
</dbReference>
<name>A0A0F7IH08_9EURY</name>
<evidence type="ECO:0000259" key="1">
    <source>
        <dbReference type="Pfam" id="PF13614"/>
    </source>
</evidence>
<dbReference type="Pfam" id="PF13614">
    <property type="entry name" value="AAA_31"/>
    <property type="match status" value="1"/>
</dbReference>
<organism evidence="2 3">
    <name type="scientific">Geoglobus ahangari</name>
    <dbReference type="NCBI Taxonomy" id="113653"/>
    <lineage>
        <taxon>Archaea</taxon>
        <taxon>Methanobacteriati</taxon>
        <taxon>Methanobacteriota</taxon>
        <taxon>Archaeoglobi</taxon>
        <taxon>Archaeoglobales</taxon>
        <taxon>Archaeoglobaceae</taxon>
        <taxon>Geoglobus</taxon>
    </lineage>
</organism>
<dbReference type="KEGG" id="gah:GAH_00674"/>
<reference evidence="2 3" key="1">
    <citation type="submission" date="2015-04" db="EMBL/GenBank/DDBJ databases">
        <title>The complete genome sequence of the hyperthermophilic, obligate iron-reducing archaeon Geoglobus ahangari strain 234T.</title>
        <authorList>
            <person name="Manzella M.P."/>
            <person name="Holmes D.E."/>
            <person name="Rocheleau J.M."/>
            <person name="Chung A."/>
            <person name="Reguera G."/>
            <person name="Kashefi K."/>
        </authorList>
    </citation>
    <scope>NUCLEOTIDE SEQUENCE [LARGE SCALE GENOMIC DNA]</scope>
    <source>
        <strain evidence="2 3">234</strain>
    </source>
</reference>
<dbReference type="InterPro" id="IPR050678">
    <property type="entry name" value="DNA_Partitioning_ATPase"/>
</dbReference>